<evidence type="ECO:0000313" key="1">
    <source>
        <dbReference type="EMBL" id="KAJ1195129.1"/>
    </source>
</evidence>
<name>A0AAV7V4L9_PLEWA</name>
<feature type="non-terminal residue" evidence="1">
    <location>
        <position position="1"/>
    </location>
</feature>
<dbReference type="AlphaFoldDB" id="A0AAV7V4L9"/>
<dbReference type="EMBL" id="JANPWB010000004">
    <property type="protein sequence ID" value="KAJ1195129.1"/>
    <property type="molecule type" value="Genomic_DNA"/>
</dbReference>
<evidence type="ECO:0000313" key="2">
    <source>
        <dbReference type="Proteomes" id="UP001066276"/>
    </source>
</evidence>
<dbReference type="Proteomes" id="UP001066276">
    <property type="component" value="Chromosome 2_2"/>
</dbReference>
<accession>A0AAV7V4L9</accession>
<organism evidence="1 2">
    <name type="scientific">Pleurodeles waltl</name>
    <name type="common">Iberian ribbed newt</name>
    <dbReference type="NCBI Taxonomy" id="8319"/>
    <lineage>
        <taxon>Eukaryota</taxon>
        <taxon>Metazoa</taxon>
        <taxon>Chordata</taxon>
        <taxon>Craniata</taxon>
        <taxon>Vertebrata</taxon>
        <taxon>Euteleostomi</taxon>
        <taxon>Amphibia</taxon>
        <taxon>Batrachia</taxon>
        <taxon>Caudata</taxon>
        <taxon>Salamandroidea</taxon>
        <taxon>Salamandridae</taxon>
        <taxon>Pleurodelinae</taxon>
        <taxon>Pleurodeles</taxon>
    </lineage>
</organism>
<proteinExistence type="predicted"/>
<sequence>LLLICMFNGVFCCLYRARNSKDRGYSCFSSVLLLLTFLPLPFEVSARPINFKSFDLITGSAL</sequence>
<reference evidence="1" key="1">
    <citation type="journal article" date="2022" name="bioRxiv">
        <title>Sequencing and chromosome-scale assembly of the giantPleurodeles waltlgenome.</title>
        <authorList>
            <person name="Brown T."/>
            <person name="Elewa A."/>
            <person name="Iarovenko S."/>
            <person name="Subramanian E."/>
            <person name="Araus A.J."/>
            <person name="Petzold A."/>
            <person name="Susuki M."/>
            <person name="Suzuki K.-i.T."/>
            <person name="Hayashi T."/>
            <person name="Toyoda A."/>
            <person name="Oliveira C."/>
            <person name="Osipova E."/>
            <person name="Leigh N.D."/>
            <person name="Simon A."/>
            <person name="Yun M.H."/>
        </authorList>
    </citation>
    <scope>NUCLEOTIDE SEQUENCE</scope>
    <source>
        <strain evidence="1">20211129_DDA</strain>
        <tissue evidence="1">Liver</tissue>
    </source>
</reference>
<keyword evidence="2" id="KW-1185">Reference proteome</keyword>
<gene>
    <name evidence="1" type="ORF">NDU88_004411</name>
</gene>
<protein>
    <submittedName>
        <fullName evidence="1">Uncharacterized protein</fullName>
    </submittedName>
</protein>
<feature type="non-terminal residue" evidence="1">
    <location>
        <position position="62"/>
    </location>
</feature>
<comment type="caution">
    <text evidence="1">The sequence shown here is derived from an EMBL/GenBank/DDBJ whole genome shotgun (WGS) entry which is preliminary data.</text>
</comment>